<dbReference type="GO" id="GO:0015035">
    <property type="term" value="F:protein-disulfide reductase activity"/>
    <property type="evidence" value="ECO:0007669"/>
    <property type="project" value="TreeGrafter"/>
</dbReference>
<dbReference type="PANTHER" id="PTHR46679">
    <property type="match status" value="1"/>
</dbReference>
<keyword evidence="4" id="KW-1015">Disulfide bond</keyword>
<proteinExistence type="inferred from homology"/>
<evidence type="ECO:0000256" key="2">
    <source>
        <dbReference type="ARBA" id="ARBA00022448"/>
    </source>
</evidence>
<dbReference type="Pfam" id="PF00462">
    <property type="entry name" value="Glutaredoxin"/>
    <property type="match status" value="1"/>
</dbReference>
<keyword evidence="2" id="KW-0813">Transport</keyword>
<dbReference type="RefSeq" id="WP_026025374.1">
    <property type="nucleotide sequence ID" value="NZ_CAWMPN010000008.1"/>
</dbReference>
<evidence type="ECO:0000256" key="3">
    <source>
        <dbReference type="ARBA" id="ARBA00022982"/>
    </source>
</evidence>
<evidence type="ECO:0000256" key="5">
    <source>
        <dbReference type="ARBA" id="ARBA00023284"/>
    </source>
</evidence>
<accession>A0A1B9P2A0</accession>
<evidence type="ECO:0000313" key="8">
    <source>
        <dbReference type="Proteomes" id="UP000093523"/>
    </source>
</evidence>
<comment type="similarity">
    <text evidence="1">Belongs to the glutaredoxin family.</text>
</comment>
<name>A0A1B9P2A0_ALILO</name>
<evidence type="ECO:0000259" key="6">
    <source>
        <dbReference type="Pfam" id="PF00462"/>
    </source>
</evidence>
<evidence type="ECO:0000256" key="1">
    <source>
        <dbReference type="ARBA" id="ARBA00007787"/>
    </source>
</evidence>
<protein>
    <submittedName>
        <fullName evidence="7">Glutaredoxin</fullName>
    </submittedName>
</protein>
<evidence type="ECO:0000313" key="7">
    <source>
        <dbReference type="EMBL" id="OCH22480.1"/>
    </source>
</evidence>
<feature type="domain" description="Glutaredoxin" evidence="6">
    <location>
        <begin position="8"/>
        <end position="71"/>
    </location>
</feature>
<dbReference type="PANTHER" id="PTHR46679:SF1">
    <property type="entry name" value="GLUTAREDOXIN-2, MITOCHONDRIAL"/>
    <property type="match status" value="1"/>
</dbReference>
<dbReference type="OrthoDB" id="9814618at2"/>
<keyword evidence="5" id="KW-0676">Redox-active center</keyword>
<dbReference type="AlphaFoldDB" id="A0A1B9P2A0"/>
<dbReference type="CDD" id="cd02066">
    <property type="entry name" value="GRX_family"/>
    <property type="match status" value="1"/>
</dbReference>
<dbReference type="PRINTS" id="PR00160">
    <property type="entry name" value="GLUTAREDOXIN"/>
</dbReference>
<evidence type="ECO:0000256" key="4">
    <source>
        <dbReference type="ARBA" id="ARBA00023157"/>
    </source>
</evidence>
<dbReference type="InterPro" id="IPR036249">
    <property type="entry name" value="Thioredoxin-like_sf"/>
</dbReference>
<dbReference type="STRING" id="688.A6E04_06675"/>
<keyword evidence="3" id="KW-0249">Electron transport</keyword>
<organism evidence="7 8">
    <name type="scientific">Aliivibrio logei</name>
    <name type="common">Vibrio logei</name>
    <dbReference type="NCBI Taxonomy" id="688"/>
    <lineage>
        <taxon>Bacteria</taxon>
        <taxon>Pseudomonadati</taxon>
        <taxon>Pseudomonadota</taxon>
        <taxon>Gammaproteobacteria</taxon>
        <taxon>Vibrionales</taxon>
        <taxon>Vibrionaceae</taxon>
        <taxon>Aliivibrio</taxon>
    </lineage>
</organism>
<dbReference type="Proteomes" id="UP000093523">
    <property type="component" value="Unassembled WGS sequence"/>
</dbReference>
<dbReference type="InterPro" id="IPR014025">
    <property type="entry name" value="Glutaredoxin_subgr"/>
</dbReference>
<dbReference type="EMBL" id="MAJU01000008">
    <property type="protein sequence ID" value="OCH22480.1"/>
    <property type="molecule type" value="Genomic_DNA"/>
</dbReference>
<comment type="caution">
    <text evidence="7">The sequence shown here is derived from an EMBL/GenBank/DDBJ whole genome shotgun (WGS) entry which is preliminary data.</text>
</comment>
<sequence length="95" mass="10675">MLTTYQNIMFSKTVCPFCVKAKAILDDKGIKYKVLTVGVDLSKEEMVGLIQDKEGILVNTVPQIFLDGKFVGGHDDLVALFERQDTDMDLDDFEL</sequence>
<dbReference type="Gene3D" id="3.40.30.10">
    <property type="entry name" value="Glutaredoxin"/>
    <property type="match status" value="1"/>
</dbReference>
<gene>
    <name evidence="7" type="ORF">A6E04_06675</name>
</gene>
<dbReference type="SUPFAM" id="SSF52833">
    <property type="entry name" value="Thioredoxin-like"/>
    <property type="match status" value="1"/>
</dbReference>
<dbReference type="PROSITE" id="PS00195">
    <property type="entry name" value="GLUTAREDOXIN_1"/>
    <property type="match status" value="1"/>
</dbReference>
<dbReference type="PROSITE" id="PS51354">
    <property type="entry name" value="GLUTAREDOXIN_2"/>
    <property type="match status" value="1"/>
</dbReference>
<reference evidence="7 8" key="1">
    <citation type="submission" date="2016-06" db="EMBL/GenBank/DDBJ databases">
        <authorList>
            <person name="Kjaerup R.B."/>
            <person name="Dalgaard T.S."/>
            <person name="Juul-Madsen H.R."/>
        </authorList>
    </citation>
    <scope>NUCLEOTIDE SEQUENCE [LARGE SCALE GENOMIC DNA]</scope>
    <source>
        <strain evidence="7 8">1S159</strain>
    </source>
</reference>
<dbReference type="InterPro" id="IPR002109">
    <property type="entry name" value="Glutaredoxin"/>
</dbReference>
<dbReference type="InterPro" id="IPR011767">
    <property type="entry name" value="GLR_AS"/>
</dbReference>